<evidence type="ECO:0000313" key="3">
    <source>
        <dbReference type="Proteomes" id="UP000266669"/>
    </source>
</evidence>
<accession>A0A8B3CN98</accession>
<keyword evidence="1" id="KW-0472">Membrane</keyword>
<dbReference type="EMBL" id="QHCS01000008">
    <property type="protein sequence ID" value="RHX83552.1"/>
    <property type="molecule type" value="Genomic_DNA"/>
</dbReference>
<gene>
    <name evidence="2" type="ORF">DLM78_21410</name>
</gene>
<feature type="transmembrane region" description="Helical" evidence="1">
    <location>
        <begin position="16"/>
        <end position="35"/>
    </location>
</feature>
<keyword evidence="1" id="KW-0812">Transmembrane</keyword>
<organism evidence="2 3">
    <name type="scientific">Leptospira stimsonii</name>
    <dbReference type="NCBI Taxonomy" id="2202203"/>
    <lineage>
        <taxon>Bacteria</taxon>
        <taxon>Pseudomonadati</taxon>
        <taxon>Spirochaetota</taxon>
        <taxon>Spirochaetia</taxon>
        <taxon>Leptospirales</taxon>
        <taxon>Leptospiraceae</taxon>
        <taxon>Leptospira</taxon>
    </lineage>
</organism>
<dbReference type="AlphaFoldDB" id="A0A8B3CN98"/>
<evidence type="ECO:0000256" key="1">
    <source>
        <dbReference type="SAM" id="Phobius"/>
    </source>
</evidence>
<feature type="transmembrane region" description="Helical" evidence="1">
    <location>
        <begin position="69"/>
        <end position="93"/>
    </location>
</feature>
<dbReference type="Proteomes" id="UP000266669">
    <property type="component" value="Unassembled WGS sequence"/>
</dbReference>
<reference evidence="3" key="1">
    <citation type="submission" date="2018-05" db="EMBL/GenBank/DDBJ databases">
        <title>Leptospira yasudae sp. nov. and Leptospira stimsonii sp. nov., two pathogenic species of the genus Leptospira isolated from environmental sources.</title>
        <authorList>
            <person name="Casanovas-Massana A."/>
            <person name="Hamond C."/>
            <person name="Santos L.A."/>
            <person name="Hacker K.P."/>
            <person name="Balassiano I."/>
            <person name="Medeiros M.A."/>
            <person name="Reis M.G."/>
            <person name="Ko A.I."/>
            <person name="Wunder E.A."/>
        </authorList>
    </citation>
    <scope>NUCLEOTIDE SEQUENCE [LARGE SCALE GENOMIC DNA]</scope>
    <source>
        <strain evidence="3">AMB6-RJ</strain>
    </source>
</reference>
<protein>
    <submittedName>
        <fullName evidence="2">Uncharacterized protein</fullName>
    </submittedName>
</protein>
<name>A0A8B3CN98_9LEPT</name>
<comment type="caution">
    <text evidence="2">The sequence shown here is derived from an EMBL/GenBank/DDBJ whole genome shotgun (WGS) entry which is preliminary data.</text>
</comment>
<sequence length="99" mass="11442">MSEFNLITLLIDHFDLSVAVIAILNLIALLIRLILESKGYPVSQTRNFNKDLKNMFSLAKETNDSGTKLIYFILPSILSIFQVWFFISAFFFFMHQCSI</sequence>
<evidence type="ECO:0000313" key="2">
    <source>
        <dbReference type="EMBL" id="RHX83552.1"/>
    </source>
</evidence>
<keyword evidence="1" id="KW-1133">Transmembrane helix</keyword>
<proteinExistence type="predicted"/>